<evidence type="ECO:0000313" key="2">
    <source>
        <dbReference type="WBParaSite" id="ES5_v2.g11252.t1"/>
    </source>
</evidence>
<dbReference type="WBParaSite" id="ES5_v2.g11252.t1">
    <property type="protein sequence ID" value="ES5_v2.g11252.t1"/>
    <property type="gene ID" value="ES5_v2.g11252"/>
</dbReference>
<reference evidence="2" key="1">
    <citation type="submission" date="2022-11" db="UniProtKB">
        <authorList>
            <consortium name="WormBaseParasite"/>
        </authorList>
    </citation>
    <scope>IDENTIFICATION</scope>
</reference>
<accession>A0AC34F2M9</accession>
<dbReference type="Proteomes" id="UP000887579">
    <property type="component" value="Unplaced"/>
</dbReference>
<protein>
    <submittedName>
        <fullName evidence="2">Homeobox domain-containing protein</fullName>
    </submittedName>
</protein>
<proteinExistence type="predicted"/>
<organism evidence="1 2">
    <name type="scientific">Panagrolaimus sp. ES5</name>
    <dbReference type="NCBI Taxonomy" id="591445"/>
    <lineage>
        <taxon>Eukaryota</taxon>
        <taxon>Metazoa</taxon>
        <taxon>Ecdysozoa</taxon>
        <taxon>Nematoda</taxon>
        <taxon>Chromadorea</taxon>
        <taxon>Rhabditida</taxon>
        <taxon>Tylenchina</taxon>
        <taxon>Panagrolaimomorpha</taxon>
        <taxon>Panagrolaimoidea</taxon>
        <taxon>Panagrolaimidae</taxon>
        <taxon>Panagrolaimus</taxon>
    </lineage>
</organism>
<sequence length="222" mass="24394">MSNIFSTPTSSSSTSLSSTLPTSLPTITPNSANFFEKFLNSQQIDTVAYLQALTQSAALTSNNFSSLSQTSSNAAAALTSPPLTQSHHPQQQQQPSNNFSHLLTAIGGGDRNVLNLNLNQQKISKRRNRTTFTHEQATALEKEYSLDQYMPRSRRAIVAENLSLTEGQVKTWFQNRRAKDKRTDKLNGIQQSNSGETEHSTTAATSTVSPTATQQRSIKFQI</sequence>
<name>A0AC34F2M9_9BILA</name>
<evidence type="ECO:0000313" key="1">
    <source>
        <dbReference type="Proteomes" id="UP000887579"/>
    </source>
</evidence>